<name>A0ABU5E0N2_9PROT</name>
<reference evidence="6 7" key="1">
    <citation type="journal article" date="2013" name="Antonie Van Leeuwenhoek">
        <title>Dongia rigui sp. nov., isolated from freshwater of a large wetland in Korea.</title>
        <authorList>
            <person name="Baik K.S."/>
            <person name="Hwang Y.M."/>
            <person name="Choi J.S."/>
            <person name="Kwon J."/>
            <person name="Seong C.N."/>
        </authorList>
    </citation>
    <scope>NUCLEOTIDE SEQUENCE [LARGE SCALE GENOMIC DNA]</scope>
    <source>
        <strain evidence="6 7">04SU4-P</strain>
    </source>
</reference>
<organism evidence="6 7">
    <name type="scientific">Dongia rigui</name>
    <dbReference type="NCBI Taxonomy" id="940149"/>
    <lineage>
        <taxon>Bacteria</taxon>
        <taxon>Pseudomonadati</taxon>
        <taxon>Pseudomonadota</taxon>
        <taxon>Alphaproteobacteria</taxon>
        <taxon>Rhodospirillales</taxon>
        <taxon>Dongiaceae</taxon>
        <taxon>Dongia</taxon>
    </lineage>
</organism>
<dbReference type="Proteomes" id="UP001271769">
    <property type="component" value="Unassembled WGS sequence"/>
</dbReference>
<feature type="transmembrane region" description="Helical" evidence="4">
    <location>
        <begin position="57"/>
        <end position="75"/>
    </location>
</feature>
<feature type="transmembrane region" description="Helical" evidence="4">
    <location>
        <begin position="379"/>
        <end position="398"/>
    </location>
</feature>
<evidence type="ECO:0000313" key="6">
    <source>
        <dbReference type="EMBL" id="MDY0873086.1"/>
    </source>
</evidence>
<evidence type="ECO:0000256" key="3">
    <source>
        <dbReference type="ARBA" id="ARBA00023136"/>
    </source>
</evidence>
<feature type="transmembrane region" description="Helical" evidence="4">
    <location>
        <begin position="315"/>
        <end position="336"/>
    </location>
</feature>
<feature type="transmembrane region" description="Helical" evidence="4">
    <location>
        <begin position="107"/>
        <end position="131"/>
    </location>
</feature>
<feature type="transmembrane region" description="Helical" evidence="4">
    <location>
        <begin position="218"/>
        <end position="238"/>
    </location>
</feature>
<dbReference type="Pfam" id="PF07690">
    <property type="entry name" value="MFS_1"/>
    <property type="match status" value="1"/>
</dbReference>
<dbReference type="SUPFAM" id="SSF103473">
    <property type="entry name" value="MFS general substrate transporter"/>
    <property type="match status" value="1"/>
</dbReference>
<evidence type="ECO:0000256" key="4">
    <source>
        <dbReference type="SAM" id="Phobius"/>
    </source>
</evidence>
<dbReference type="InterPro" id="IPR020846">
    <property type="entry name" value="MFS_dom"/>
</dbReference>
<sequence length="406" mass="43311">MSTDGAAAPTTAGAHRAVFVLALAQATAMICNSIMIVTSGLTGQMLAEHKGWATVPLAFQFVATMLTTFPASFLMKRVGRKRGFMVGALIGIIGGLIMAGATYVASFWLFAFGNTIFGVSAAFTLFYRFAAAEASDEAFRPKAISLVMAGGVISAVMGPYLARVGQELFSPHIFTGGFVFIIGLSVLVVILLLPLHLPQIAHGPALHKTQPVRPLKEIVLQPRALSAIIAAMLGYGVMSFVMTATPLAMTFCGFELKTGIAFVIQGHVLAMFAPSFVTGHIIKKFGEYRVMGAGVLCYVGCLGIGMAGIDIHHFWLALVLLGLGWNFLYVAGTSQLTKCYRPSERAKIQAFNDCMVFSCVALCSFIAGTVEQAFGWDWVLRGAIVPVALIAAALLVGWRRERVVAI</sequence>
<feature type="transmembrane region" description="Helical" evidence="4">
    <location>
        <begin position="348"/>
        <end position="367"/>
    </location>
</feature>
<protein>
    <submittedName>
        <fullName evidence="6">MFS transporter</fullName>
    </submittedName>
</protein>
<feature type="transmembrane region" description="Helical" evidence="4">
    <location>
        <begin position="258"/>
        <end position="278"/>
    </location>
</feature>
<keyword evidence="3 4" id="KW-0472">Membrane</keyword>
<keyword evidence="7" id="KW-1185">Reference proteome</keyword>
<accession>A0ABU5E0N2</accession>
<evidence type="ECO:0000256" key="2">
    <source>
        <dbReference type="ARBA" id="ARBA00022989"/>
    </source>
</evidence>
<feature type="transmembrane region" description="Helical" evidence="4">
    <location>
        <begin position="290"/>
        <end position="309"/>
    </location>
</feature>
<dbReference type="PROSITE" id="PS50850">
    <property type="entry name" value="MFS"/>
    <property type="match status" value="1"/>
</dbReference>
<keyword evidence="1 4" id="KW-0812">Transmembrane</keyword>
<dbReference type="InterPro" id="IPR036259">
    <property type="entry name" value="MFS_trans_sf"/>
</dbReference>
<dbReference type="PANTHER" id="PTHR23534">
    <property type="entry name" value="MFS PERMEASE"/>
    <property type="match status" value="1"/>
</dbReference>
<dbReference type="InterPro" id="IPR011701">
    <property type="entry name" value="MFS"/>
</dbReference>
<keyword evidence="2 4" id="KW-1133">Transmembrane helix</keyword>
<dbReference type="PANTHER" id="PTHR23534:SF1">
    <property type="entry name" value="MAJOR FACILITATOR SUPERFAMILY PROTEIN"/>
    <property type="match status" value="1"/>
</dbReference>
<comment type="caution">
    <text evidence="6">The sequence shown here is derived from an EMBL/GenBank/DDBJ whole genome shotgun (WGS) entry which is preliminary data.</text>
</comment>
<feature type="transmembrane region" description="Helical" evidence="4">
    <location>
        <begin position="143"/>
        <end position="161"/>
    </location>
</feature>
<dbReference type="Gene3D" id="1.20.1250.20">
    <property type="entry name" value="MFS general substrate transporter like domains"/>
    <property type="match status" value="1"/>
</dbReference>
<feature type="transmembrane region" description="Helical" evidence="4">
    <location>
        <begin position="17"/>
        <end position="37"/>
    </location>
</feature>
<feature type="domain" description="Major facilitator superfamily (MFS) profile" evidence="5">
    <location>
        <begin position="224"/>
        <end position="406"/>
    </location>
</feature>
<feature type="transmembrane region" description="Helical" evidence="4">
    <location>
        <begin position="173"/>
        <end position="197"/>
    </location>
</feature>
<evidence type="ECO:0000256" key="1">
    <source>
        <dbReference type="ARBA" id="ARBA00022692"/>
    </source>
</evidence>
<dbReference type="EMBL" id="JAXCLX010000002">
    <property type="protein sequence ID" value="MDY0873086.1"/>
    <property type="molecule type" value="Genomic_DNA"/>
</dbReference>
<gene>
    <name evidence="6" type="ORF">SMD31_14180</name>
</gene>
<evidence type="ECO:0000259" key="5">
    <source>
        <dbReference type="PROSITE" id="PS50850"/>
    </source>
</evidence>
<dbReference type="RefSeq" id="WP_320501551.1">
    <property type="nucleotide sequence ID" value="NZ_JAXCLX010000002.1"/>
</dbReference>
<feature type="transmembrane region" description="Helical" evidence="4">
    <location>
        <begin position="82"/>
        <end position="101"/>
    </location>
</feature>
<evidence type="ECO:0000313" key="7">
    <source>
        <dbReference type="Proteomes" id="UP001271769"/>
    </source>
</evidence>
<proteinExistence type="predicted"/>